<evidence type="ECO:0000256" key="10">
    <source>
        <dbReference type="SAM" id="SignalP"/>
    </source>
</evidence>
<dbReference type="FunFam" id="2.60.40.1180:FF:000001">
    <property type="entry name" value="Maltase-glucoamylase, intestinal"/>
    <property type="match status" value="1"/>
</dbReference>
<dbReference type="CDD" id="cd14752">
    <property type="entry name" value="GH31_N"/>
    <property type="match status" value="1"/>
</dbReference>
<evidence type="ECO:0000256" key="5">
    <source>
        <dbReference type="ARBA" id="ARBA00023157"/>
    </source>
</evidence>
<keyword evidence="3 9" id="KW-0378">Hydrolase</keyword>
<dbReference type="PROSITE" id="PS51448">
    <property type="entry name" value="P_TREFOIL_2"/>
    <property type="match status" value="3"/>
</dbReference>
<dbReference type="SUPFAM" id="SSF74650">
    <property type="entry name" value="Galactose mutarotase-like"/>
    <property type="match status" value="1"/>
</dbReference>
<evidence type="ECO:0000259" key="11">
    <source>
        <dbReference type="PROSITE" id="PS51448"/>
    </source>
</evidence>
<dbReference type="InterPro" id="IPR011013">
    <property type="entry name" value="Gal_mutarotase_sf_dom"/>
</dbReference>
<dbReference type="PANTHER" id="PTHR22762:SF133">
    <property type="entry name" value="P-TYPE DOMAIN-CONTAINING PROTEIN"/>
    <property type="match status" value="1"/>
</dbReference>
<proteinExistence type="inferred from homology"/>
<dbReference type="CDD" id="cd00111">
    <property type="entry name" value="Trefoil"/>
    <property type="match status" value="3"/>
</dbReference>
<dbReference type="Pfam" id="PF00088">
    <property type="entry name" value="Trefoil"/>
    <property type="match status" value="3"/>
</dbReference>
<reference evidence="13" key="3">
    <citation type="submission" date="2015-06" db="UniProtKB">
        <authorList>
            <consortium name="EnsemblMetazoa"/>
        </authorList>
    </citation>
    <scope>IDENTIFICATION</scope>
</reference>
<evidence type="ECO:0000256" key="8">
    <source>
        <dbReference type="PROSITE-ProRule" id="PRU00779"/>
    </source>
</evidence>
<feature type="domain" description="P-type" evidence="11">
    <location>
        <begin position="124"/>
        <end position="171"/>
    </location>
</feature>
<dbReference type="InterPro" id="IPR000519">
    <property type="entry name" value="P_trefoil_dom"/>
</dbReference>
<keyword evidence="7 9" id="KW-0326">Glycosidase</keyword>
<feature type="chain" id="PRO_5008788068" description="P-type domain-containing protein" evidence="10">
    <location>
        <begin position="27"/>
        <end position="986"/>
    </location>
</feature>
<feature type="non-terminal residue" evidence="12">
    <location>
        <position position="1"/>
    </location>
</feature>
<dbReference type="EnsemblMetazoa" id="CapteT169641">
    <property type="protein sequence ID" value="CapteP169641"/>
    <property type="gene ID" value="CapteG169641"/>
</dbReference>
<dbReference type="CDD" id="cd06602">
    <property type="entry name" value="GH31_MGAM_SI_GAA"/>
    <property type="match status" value="1"/>
</dbReference>
<organism evidence="12">
    <name type="scientific">Capitella teleta</name>
    <name type="common">Polychaete worm</name>
    <dbReference type="NCBI Taxonomy" id="283909"/>
    <lineage>
        <taxon>Eukaryota</taxon>
        <taxon>Metazoa</taxon>
        <taxon>Spiralia</taxon>
        <taxon>Lophotrochozoa</taxon>
        <taxon>Annelida</taxon>
        <taxon>Polychaeta</taxon>
        <taxon>Sedentaria</taxon>
        <taxon>Scolecida</taxon>
        <taxon>Capitellidae</taxon>
        <taxon>Capitella</taxon>
    </lineage>
</organism>
<comment type="subcellular location">
    <subcellularLocation>
        <location evidence="1">Membrane</location>
    </subcellularLocation>
</comment>
<dbReference type="AlphaFoldDB" id="R7UIW8"/>
<dbReference type="STRING" id="283909.R7UIW8"/>
<dbReference type="Gene3D" id="4.10.110.10">
    <property type="entry name" value="Spasmolytic Protein, domain 1"/>
    <property type="match status" value="3"/>
</dbReference>
<dbReference type="OMA" id="FNYPNDP"/>
<comment type="caution">
    <text evidence="8">Lacks conserved residue(s) required for the propagation of feature annotation.</text>
</comment>
<dbReference type="PANTHER" id="PTHR22762">
    <property type="entry name" value="ALPHA-GLUCOSIDASE"/>
    <property type="match status" value="1"/>
</dbReference>
<feature type="domain" description="P-type" evidence="11">
    <location>
        <begin position="70"/>
        <end position="117"/>
    </location>
</feature>
<dbReference type="Pfam" id="PF01055">
    <property type="entry name" value="Glyco_hydro_31_2nd"/>
    <property type="match status" value="1"/>
</dbReference>
<dbReference type="Pfam" id="PF21365">
    <property type="entry name" value="Glyco_hydro_31_3rd"/>
    <property type="match status" value="1"/>
</dbReference>
<dbReference type="GO" id="GO:0004558">
    <property type="term" value="F:alpha-1,4-glucosidase activity"/>
    <property type="evidence" value="ECO:0007669"/>
    <property type="project" value="TreeGrafter"/>
</dbReference>
<dbReference type="EMBL" id="KB300602">
    <property type="protein sequence ID" value="ELU06499.1"/>
    <property type="molecule type" value="Genomic_DNA"/>
</dbReference>
<dbReference type="FunFam" id="2.60.40.1180:FF:000005">
    <property type="entry name" value="Maltase-glucoamylase, intestinal"/>
    <property type="match status" value="1"/>
</dbReference>
<dbReference type="InterPro" id="IPR048395">
    <property type="entry name" value="Glyco_hydro_31_C"/>
</dbReference>
<evidence type="ECO:0000313" key="14">
    <source>
        <dbReference type="Proteomes" id="UP000014760"/>
    </source>
</evidence>
<evidence type="ECO:0000256" key="1">
    <source>
        <dbReference type="ARBA" id="ARBA00004370"/>
    </source>
</evidence>
<dbReference type="GO" id="GO:0005975">
    <property type="term" value="P:carbohydrate metabolic process"/>
    <property type="evidence" value="ECO:0007669"/>
    <property type="project" value="InterPro"/>
</dbReference>
<keyword evidence="5" id="KW-1015">Disulfide bond</keyword>
<dbReference type="GO" id="GO:0030246">
    <property type="term" value="F:carbohydrate binding"/>
    <property type="evidence" value="ECO:0007669"/>
    <property type="project" value="InterPro"/>
</dbReference>
<dbReference type="SUPFAM" id="SSF57492">
    <property type="entry name" value="Trefoil"/>
    <property type="match status" value="3"/>
</dbReference>
<evidence type="ECO:0000313" key="12">
    <source>
        <dbReference type="EMBL" id="ELU06499.1"/>
    </source>
</evidence>
<dbReference type="OrthoDB" id="1334205at2759"/>
<dbReference type="InterPro" id="IPR000322">
    <property type="entry name" value="Glyco_hydro_31_TIM"/>
</dbReference>
<dbReference type="HOGENOM" id="CLU_000631_11_2_1"/>
<dbReference type="InterPro" id="IPR044913">
    <property type="entry name" value="P_trefoil_dom_sf"/>
</dbReference>
<keyword evidence="4" id="KW-0472">Membrane</keyword>
<dbReference type="GO" id="GO:0016020">
    <property type="term" value="C:membrane"/>
    <property type="evidence" value="ECO:0007669"/>
    <property type="project" value="UniProtKB-SubCell"/>
</dbReference>
<gene>
    <name evidence="12" type="ORF">CAPTEDRAFT_169641</name>
</gene>
<comment type="similarity">
    <text evidence="2 9">Belongs to the glycosyl hydrolase 31 family.</text>
</comment>
<dbReference type="Gene3D" id="2.60.40.1180">
    <property type="entry name" value="Golgi alpha-mannosidase II"/>
    <property type="match status" value="2"/>
</dbReference>
<dbReference type="EMBL" id="AMQN01007402">
    <property type="status" value="NOT_ANNOTATED_CDS"/>
    <property type="molecule type" value="Genomic_DNA"/>
</dbReference>
<accession>R7UIW8</accession>
<keyword evidence="14" id="KW-1185">Reference proteome</keyword>
<keyword evidence="6" id="KW-0325">Glycoprotein</keyword>
<evidence type="ECO:0000256" key="3">
    <source>
        <dbReference type="ARBA" id="ARBA00022801"/>
    </source>
</evidence>
<name>R7UIW8_CAPTE</name>
<feature type="signal peptide" evidence="10">
    <location>
        <begin position="1"/>
        <end position="26"/>
    </location>
</feature>
<evidence type="ECO:0000256" key="9">
    <source>
        <dbReference type="RuleBase" id="RU361185"/>
    </source>
</evidence>
<reference evidence="12 14" key="2">
    <citation type="journal article" date="2013" name="Nature">
        <title>Insights into bilaterian evolution from three spiralian genomes.</title>
        <authorList>
            <person name="Simakov O."/>
            <person name="Marletaz F."/>
            <person name="Cho S.J."/>
            <person name="Edsinger-Gonzales E."/>
            <person name="Havlak P."/>
            <person name="Hellsten U."/>
            <person name="Kuo D.H."/>
            <person name="Larsson T."/>
            <person name="Lv J."/>
            <person name="Arendt D."/>
            <person name="Savage R."/>
            <person name="Osoegawa K."/>
            <person name="de Jong P."/>
            <person name="Grimwood J."/>
            <person name="Chapman J.A."/>
            <person name="Shapiro H."/>
            <person name="Aerts A."/>
            <person name="Otillar R.P."/>
            <person name="Terry A.Y."/>
            <person name="Boore J.L."/>
            <person name="Grigoriev I.V."/>
            <person name="Lindberg D.R."/>
            <person name="Seaver E.C."/>
            <person name="Weisblat D.A."/>
            <person name="Putnam N.H."/>
            <person name="Rokhsar D.S."/>
        </authorList>
    </citation>
    <scope>NUCLEOTIDE SEQUENCE</scope>
    <source>
        <strain evidence="12 14">I ESC-2004</strain>
    </source>
</reference>
<dbReference type="Gene3D" id="2.60.40.1760">
    <property type="entry name" value="glycosyl hydrolase (family 31)"/>
    <property type="match status" value="1"/>
</dbReference>
<feature type="domain" description="P-type" evidence="11">
    <location>
        <begin position="26"/>
        <end position="69"/>
    </location>
</feature>
<dbReference type="InterPro" id="IPR013780">
    <property type="entry name" value="Glyco_hydro_b"/>
</dbReference>
<dbReference type="InterPro" id="IPR017853">
    <property type="entry name" value="GH"/>
</dbReference>
<dbReference type="SUPFAM" id="SSF51445">
    <property type="entry name" value="(Trans)glycosidases"/>
    <property type="match status" value="1"/>
</dbReference>
<dbReference type="SMART" id="SM00018">
    <property type="entry name" value="PD"/>
    <property type="match status" value="3"/>
</dbReference>
<sequence length="986" mass="111808">MGSSNMHCLTLVIFVCLSTFIPQTEGQCDLPANQRRDCFPWPALSQESCESRGCVYCPDTDGPWCFFDDTVCPSEIPESSRSDCFDEPGASPEACRARGCIWCETETEDIPFCFHDDSVSQGGEFCPDDVPENERVDCLPEIGGSMETCLARGCYWCESGTPNVPWCFMSPLHGYRVSGEVEDTVKGQRVHLRRVNNPSWFGEDVVQVDVDIEYQEDDRLRVKIYDPSEARYEVPLGIPSPDDKATSPLYEIQITESPSFALKIIRISSGETIFDLSHLIFSNQYLQFSAQLSTEKVFGFGETEHETFAHDMDWRTWAMWARDQPVTQGNLYSVHPFFTSIEPSNDMFGCLILNSNAMEVTLTPLPGIQYRTSGGILDLYFFFGPEPEAVISQYTEAVGRPVMTPYWNLGFHLSRYGYNTLDNMKEAVERMRLYDIPHDVQHGDLDYFERNLDFTYDPVRFAGFPDFLHTIRQDGTRFITLLDPFISTGEPSGSYPPYETGMTADVWVKEADGVTNAESMCWPEDSVHYPDYSKESTKQWWIDECVDFHSVLQYDALWIDMNEPASFVTGSVHSCLNNSYNAPIYRPESLLVENCAGEDDGWFCLADKTICLDYTMELGRRYDVHSLYGWSSSEPSLQAAREATGTRSYIITRSTYPGSGKWAGRWLGDNQSAWYSLKTSIIGMMEFNMFGIPFVGADICGYFTEASESLCNRWMQLGAFYTFSRNHNGDSAPQDPGLWPEVGRNSREVLLTRYTLLPYLYTLFHEAHTEGRTVIRPVMHEFINDVSTHAIDEQFLWGPALLISPVLYEFADTVTAYFPDERWYNYYDGNEEANRGEYGVISAPADTIPLHVRGGHVLPTQRPANSTMWSRSNPMGLIVALDDDEASSGSLFWDDGDSIDTFENGLYFLTRFDASLGVLKNEIVHNGYPEASSLSFADVNIWGLSGSPNVMVNGQPWFDFDHDPASQVLRIFNLDLQINELFEISW</sequence>
<evidence type="ECO:0000313" key="13">
    <source>
        <dbReference type="EnsemblMetazoa" id="CapteP169641"/>
    </source>
</evidence>
<dbReference type="Proteomes" id="UP000014760">
    <property type="component" value="Unassembled WGS sequence"/>
</dbReference>
<dbReference type="SUPFAM" id="SSF51011">
    <property type="entry name" value="Glycosyl hydrolase domain"/>
    <property type="match status" value="1"/>
</dbReference>
<protein>
    <recommendedName>
        <fullName evidence="11">P-type domain-containing protein</fullName>
    </recommendedName>
</protein>
<evidence type="ECO:0000256" key="6">
    <source>
        <dbReference type="ARBA" id="ARBA00023180"/>
    </source>
</evidence>
<reference evidence="14" key="1">
    <citation type="submission" date="2012-12" db="EMBL/GenBank/DDBJ databases">
        <authorList>
            <person name="Hellsten U."/>
            <person name="Grimwood J."/>
            <person name="Chapman J.A."/>
            <person name="Shapiro H."/>
            <person name="Aerts A."/>
            <person name="Otillar R.P."/>
            <person name="Terry A.Y."/>
            <person name="Boore J.L."/>
            <person name="Simakov O."/>
            <person name="Marletaz F."/>
            <person name="Cho S.-J."/>
            <person name="Edsinger-Gonzales E."/>
            <person name="Havlak P."/>
            <person name="Kuo D.-H."/>
            <person name="Larsson T."/>
            <person name="Lv J."/>
            <person name="Arendt D."/>
            <person name="Savage R."/>
            <person name="Osoegawa K."/>
            <person name="de Jong P."/>
            <person name="Lindberg D.R."/>
            <person name="Seaver E.C."/>
            <person name="Weisblat D.A."/>
            <person name="Putnam N.H."/>
            <person name="Grigoriev I.V."/>
            <person name="Rokhsar D.S."/>
        </authorList>
    </citation>
    <scope>NUCLEOTIDE SEQUENCE</scope>
    <source>
        <strain evidence="14">I ESC-2004</strain>
    </source>
</reference>
<evidence type="ECO:0000256" key="4">
    <source>
        <dbReference type="ARBA" id="ARBA00023136"/>
    </source>
</evidence>
<keyword evidence="10" id="KW-0732">Signal</keyword>
<dbReference type="Gene3D" id="3.20.20.80">
    <property type="entry name" value="Glycosidases"/>
    <property type="match status" value="1"/>
</dbReference>
<evidence type="ECO:0000256" key="7">
    <source>
        <dbReference type="ARBA" id="ARBA00023295"/>
    </source>
</evidence>
<evidence type="ECO:0000256" key="2">
    <source>
        <dbReference type="ARBA" id="ARBA00007806"/>
    </source>
</evidence>